<dbReference type="RefSeq" id="WP_214156008.1">
    <property type="nucleotide sequence ID" value="NZ_JAHBAY010000004.1"/>
</dbReference>
<reference evidence="3 4" key="1">
    <citation type="submission" date="2021-05" db="EMBL/GenBank/DDBJ databases">
        <title>Kineosporia and Streptomyces sp. nov. two new marine actinobacteria isolated from Coral.</title>
        <authorList>
            <person name="Buangrab K."/>
            <person name="Sutthacheep M."/>
            <person name="Yeemin T."/>
            <person name="Harunari E."/>
            <person name="Igarashi Y."/>
            <person name="Kanchanasin P."/>
            <person name="Tanasupawat S."/>
            <person name="Phongsopitanun W."/>
        </authorList>
    </citation>
    <scope>NUCLEOTIDE SEQUENCE [LARGE SCALE GENOMIC DNA]</scope>
    <source>
        <strain evidence="3 4">J2-2</strain>
    </source>
</reference>
<organism evidence="3 4">
    <name type="scientific">Kineosporia corallincola</name>
    <dbReference type="NCBI Taxonomy" id="2835133"/>
    <lineage>
        <taxon>Bacteria</taxon>
        <taxon>Bacillati</taxon>
        <taxon>Actinomycetota</taxon>
        <taxon>Actinomycetes</taxon>
        <taxon>Kineosporiales</taxon>
        <taxon>Kineosporiaceae</taxon>
        <taxon>Kineosporia</taxon>
    </lineage>
</organism>
<evidence type="ECO:0000256" key="1">
    <source>
        <dbReference type="ARBA" id="ARBA00023236"/>
    </source>
</evidence>
<dbReference type="EMBL" id="JAHBAY010000004">
    <property type="protein sequence ID" value="MBT0769715.1"/>
    <property type="molecule type" value="Genomic_DNA"/>
</dbReference>
<feature type="domain" description="ATPase AAA-type core" evidence="2">
    <location>
        <begin position="230"/>
        <end position="332"/>
    </location>
</feature>
<dbReference type="PANTHER" id="PTHR32182:SF25">
    <property type="entry name" value="SLR1056 PROTEIN"/>
    <property type="match status" value="1"/>
</dbReference>
<dbReference type="Proteomes" id="UP001197247">
    <property type="component" value="Unassembled WGS sequence"/>
</dbReference>
<comment type="caution">
    <text evidence="3">The sequence shown here is derived from an EMBL/GenBank/DDBJ whole genome shotgun (WGS) entry which is preliminary data.</text>
</comment>
<accession>A0ABS5TF49</accession>
<evidence type="ECO:0000313" key="4">
    <source>
        <dbReference type="Proteomes" id="UP001197247"/>
    </source>
</evidence>
<feature type="domain" description="ATPase AAA-type core" evidence="2">
    <location>
        <begin position="38"/>
        <end position="113"/>
    </location>
</feature>
<protein>
    <submittedName>
        <fullName evidence="3">AAA family ATPase</fullName>
    </submittedName>
</protein>
<evidence type="ECO:0000259" key="2">
    <source>
        <dbReference type="Pfam" id="PF13304"/>
    </source>
</evidence>
<sequence length="397" mass="42848">MTIEAPPGDAVPTARVARLRVSNYRSLSDDVTVEFGDFTAFVGPNGSGKSNVLDVFRFLREALTFGLEPAISKRLGINRLRRVAPTKPRAIKIRIDLQAPDWDASYELQINAAKGASYRVENESLHAFLADGSQLSLVVDRGTVKAAPAGLAPLGSPTELVLPTLAGDPQIRPIVEALRSVRVHGIFPRELAQPQPVGVAPPLDDSGSNWCAVLRTLNDAALSDLQLGLERVTGDITGIRVDSAGGYYTAEFEHRIRNTTRWFSAGQESDGTLRLAGILTALLQSPAPPLLGIEEPELTINPGLLPLLYDYLRATSHKCQVAITTHSPDLLDLLDMDDVRVVERRDGATHVGLVAEHQRTIVKDSLLSAGSILRSGGFHTPGGEQNLLDLFDEDGPQ</sequence>
<dbReference type="PANTHER" id="PTHR32182">
    <property type="entry name" value="DNA REPLICATION AND REPAIR PROTEIN RECF"/>
    <property type="match status" value="1"/>
</dbReference>
<evidence type="ECO:0000313" key="3">
    <source>
        <dbReference type="EMBL" id="MBT0769715.1"/>
    </source>
</evidence>
<keyword evidence="4" id="KW-1185">Reference proteome</keyword>
<keyword evidence="1" id="KW-0227">DNA damage</keyword>
<dbReference type="Pfam" id="PF13304">
    <property type="entry name" value="AAA_21"/>
    <property type="match status" value="2"/>
</dbReference>
<gene>
    <name evidence="3" type="ORF">KIH74_12325</name>
</gene>
<dbReference type="InterPro" id="IPR014555">
    <property type="entry name" value="RecF-like"/>
</dbReference>
<dbReference type="InterPro" id="IPR027417">
    <property type="entry name" value="P-loop_NTPase"/>
</dbReference>
<proteinExistence type="predicted"/>
<dbReference type="InterPro" id="IPR003959">
    <property type="entry name" value="ATPase_AAA_core"/>
</dbReference>
<name>A0ABS5TF49_9ACTN</name>
<keyword evidence="1" id="KW-0742">SOS response</keyword>
<dbReference type="SUPFAM" id="SSF52540">
    <property type="entry name" value="P-loop containing nucleoside triphosphate hydrolases"/>
    <property type="match status" value="1"/>
</dbReference>
<dbReference type="PIRSF" id="PIRSF029347">
    <property type="entry name" value="RecF"/>
    <property type="match status" value="1"/>
</dbReference>
<dbReference type="Gene3D" id="3.40.50.300">
    <property type="entry name" value="P-loop containing nucleotide triphosphate hydrolases"/>
    <property type="match status" value="2"/>
</dbReference>